<dbReference type="PANTHER" id="PTHR35936">
    <property type="entry name" value="MEMBRANE-BOUND LYTIC MUREIN TRANSGLYCOSYLASE F"/>
    <property type="match status" value="1"/>
</dbReference>
<reference evidence="4" key="1">
    <citation type="journal article" date="2013" name="Stand. Genomic Sci.">
        <title>Complete genome sequence of Desulfocapsa sulfexigens, a marine deltaproteobacterium specialized in disproportionating inorganic sulfur compounds.</title>
        <authorList>
            <person name="Finster K.W."/>
            <person name="Kjeldsen K.U."/>
            <person name="Kube M."/>
            <person name="Reinhardt R."/>
            <person name="Mussmann M."/>
            <person name="Amann R."/>
            <person name="Schreiber L."/>
        </authorList>
    </citation>
    <scope>NUCLEOTIDE SEQUENCE [LARGE SCALE GENOMIC DNA]</scope>
    <source>
        <strain evidence="4">DSM 10523 / SB164P1</strain>
    </source>
</reference>
<sequence>MRPSLLFGNSFFRHFLIAGLLLLLLSSCRSNSSGPRTVHIAPDPTILRVGISANAPPLIYSKNNTITGLEAEFAQKLGQFIGRKVKFIELKWEEQITALEKNQIDIIMSGMTITQAREYRIAFSDPYLRSGQILLVRLGEKARFSTGIYSLMNSSYVIGTVSNTTGDLFITRTLNGVKVKSFAKSTDAVKALINRDIDAFVYDAPMVCHYAAINENNKLTPIMTLVTEEYLAWGIRKEDNNLRNQANAFLEELKEQQELPRMLRTWIPYM</sequence>
<organism evidence="3 4">
    <name type="scientific">Desulfocapsa sulfexigens (strain DSM 10523 / SB164P1)</name>
    <dbReference type="NCBI Taxonomy" id="1167006"/>
    <lineage>
        <taxon>Bacteria</taxon>
        <taxon>Pseudomonadati</taxon>
        <taxon>Thermodesulfobacteriota</taxon>
        <taxon>Desulfobulbia</taxon>
        <taxon>Desulfobulbales</taxon>
        <taxon>Desulfocapsaceae</taxon>
        <taxon>Desulfocapsa</taxon>
    </lineage>
</organism>
<dbReference type="InterPro" id="IPR001638">
    <property type="entry name" value="Solute-binding_3/MltF_N"/>
</dbReference>
<dbReference type="EMBL" id="CP003985">
    <property type="protein sequence ID" value="AGF79738.1"/>
    <property type="molecule type" value="Genomic_DNA"/>
</dbReference>
<gene>
    <name evidence="3" type="ordered locus">UWK_03211</name>
</gene>
<dbReference type="Proteomes" id="UP000011721">
    <property type="component" value="Chromosome"/>
</dbReference>
<dbReference type="KEGG" id="dsf:UWK_03211"/>
<dbReference type="Gene3D" id="3.40.190.10">
    <property type="entry name" value="Periplasmic binding protein-like II"/>
    <property type="match status" value="2"/>
</dbReference>
<dbReference type="AlphaFoldDB" id="M1P8C6"/>
<evidence type="ECO:0000256" key="1">
    <source>
        <dbReference type="ARBA" id="ARBA00022729"/>
    </source>
</evidence>
<proteinExistence type="predicted"/>
<dbReference type="SUPFAM" id="SSF53850">
    <property type="entry name" value="Periplasmic binding protein-like II"/>
    <property type="match status" value="1"/>
</dbReference>
<dbReference type="PROSITE" id="PS51257">
    <property type="entry name" value="PROKAR_LIPOPROTEIN"/>
    <property type="match status" value="1"/>
</dbReference>
<evidence type="ECO:0000313" key="3">
    <source>
        <dbReference type="EMBL" id="AGF79738.1"/>
    </source>
</evidence>
<dbReference type="SMART" id="SM00062">
    <property type="entry name" value="PBPb"/>
    <property type="match status" value="1"/>
</dbReference>
<protein>
    <submittedName>
        <fullName evidence="3">Amino acid ABC transporter substrate-binding protein, PAAT family</fullName>
    </submittedName>
</protein>
<dbReference type="eggNOG" id="COG0834">
    <property type="taxonomic scope" value="Bacteria"/>
</dbReference>
<evidence type="ECO:0000259" key="2">
    <source>
        <dbReference type="SMART" id="SM00062"/>
    </source>
</evidence>
<dbReference type="HOGENOM" id="CLU_019602_18_2_7"/>
<accession>M1P8C6</accession>
<name>M1P8C6_DESSD</name>
<keyword evidence="1" id="KW-0732">Signal</keyword>
<keyword evidence="4" id="KW-1185">Reference proteome</keyword>
<dbReference type="OrthoDB" id="6192933at2"/>
<dbReference type="STRING" id="1167006.UWK_03211"/>
<dbReference type="PANTHER" id="PTHR35936:SF17">
    <property type="entry name" value="ARGININE-BINDING EXTRACELLULAR PROTEIN ARTP"/>
    <property type="match status" value="1"/>
</dbReference>
<dbReference type="RefSeq" id="WP_015405422.1">
    <property type="nucleotide sequence ID" value="NC_020304.1"/>
</dbReference>
<feature type="domain" description="Solute-binding protein family 3/N-terminal" evidence="2">
    <location>
        <begin position="46"/>
        <end position="270"/>
    </location>
</feature>
<dbReference type="Pfam" id="PF00497">
    <property type="entry name" value="SBP_bac_3"/>
    <property type="match status" value="1"/>
</dbReference>
<evidence type="ECO:0000313" key="4">
    <source>
        <dbReference type="Proteomes" id="UP000011721"/>
    </source>
</evidence>